<proteinExistence type="predicted"/>
<dbReference type="PRINTS" id="PR00977">
    <property type="entry name" value="SCYTLDPTASE"/>
</dbReference>
<feature type="signal peptide" evidence="1">
    <location>
        <begin position="1"/>
        <end position="17"/>
    </location>
</feature>
<gene>
    <name evidence="2" type="ORF">SUNI508_11346</name>
</gene>
<protein>
    <submittedName>
        <fullName evidence="2">Peptidase A4 family-domain-containing protein</fullName>
    </submittedName>
</protein>
<name>A0ABR2UIT1_9PEZI</name>
<dbReference type="SUPFAM" id="SSF49899">
    <property type="entry name" value="Concanavalin A-like lectins/glucanases"/>
    <property type="match status" value="1"/>
</dbReference>
<keyword evidence="1" id="KW-0732">Signal</keyword>
<dbReference type="PANTHER" id="PTHR37536:SF1">
    <property type="entry name" value="ASPERGILLOPEPSIN, PUTAITVE (AFU_ORTHOLOGUE AFUA_7G01200)"/>
    <property type="match status" value="1"/>
</dbReference>
<evidence type="ECO:0000313" key="3">
    <source>
        <dbReference type="Proteomes" id="UP001408356"/>
    </source>
</evidence>
<dbReference type="Gene3D" id="2.60.120.700">
    <property type="entry name" value="Peptidase G1"/>
    <property type="match status" value="1"/>
</dbReference>
<dbReference type="InterPro" id="IPR013320">
    <property type="entry name" value="ConA-like_dom_sf"/>
</dbReference>
<evidence type="ECO:0000256" key="1">
    <source>
        <dbReference type="SAM" id="SignalP"/>
    </source>
</evidence>
<sequence>MKLSVALLSTLAAAAAATPVQSHARARLAALKAAGGKEKAKSTSTNTEAESDVELNASWAGAVVTGTGFTGVSASFTVPTPKIPTDGETSATYHTASSWIGMDGYNCDGGLWQAGVDGTINSSGALSYYAWYEWYPENTVVIDLGDLTAGNVITVNITSSGDYTTGQIVMENQSNGQTFTKTVSDSDALCGKSIEWIMEDLSVDGDENGLANFGTLTFTDASGTSSSGTVSPSSAQLMDIETNANERLTESSVTTDTVVIVYQ</sequence>
<reference evidence="2 3" key="1">
    <citation type="journal article" date="2024" name="J. Plant Pathol.">
        <title>Sequence and assembly of the genome of Seiridium unicorne, isolate CBS 538.82, causal agent of cypress canker disease.</title>
        <authorList>
            <person name="Scali E."/>
            <person name="Rocca G.D."/>
            <person name="Danti R."/>
            <person name="Garbelotto M."/>
            <person name="Barberini S."/>
            <person name="Baroncelli R."/>
            <person name="Emiliani G."/>
        </authorList>
    </citation>
    <scope>NUCLEOTIDE SEQUENCE [LARGE SCALE GENOMIC DNA]</scope>
    <source>
        <strain evidence="2 3">BM-138-508</strain>
    </source>
</reference>
<evidence type="ECO:0000313" key="2">
    <source>
        <dbReference type="EMBL" id="KAK9414384.1"/>
    </source>
</evidence>
<keyword evidence="3" id="KW-1185">Reference proteome</keyword>
<dbReference type="EMBL" id="JARVKF010000428">
    <property type="protein sequence ID" value="KAK9414384.1"/>
    <property type="molecule type" value="Genomic_DNA"/>
</dbReference>
<dbReference type="Pfam" id="PF01828">
    <property type="entry name" value="Peptidase_A4"/>
    <property type="match status" value="1"/>
</dbReference>
<dbReference type="PANTHER" id="PTHR37536">
    <property type="entry name" value="PUTATIVE (AFU_ORTHOLOGUE AFUA_3G02970)-RELATED"/>
    <property type="match status" value="1"/>
</dbReference>
<organism evidence="2 3">
    <name type="scientific">Seiridium unicorne</name>
    <dbReference type="NCBI Taxonomy" id="138068"/>
    <lineage>
        <taxon>Eukaryota</taxon>
        <taxon>Fungi</taxon>
        <taxon>Dikarya</taxon>
        <taxon>Ascomycota</taxon>
        <taxon>Pezizomycotina</taxon>
        <taxon>Sordariomycetes</taxon>
        <taxon>Xylariomycetidae</taxon>
        <taxon>Amphisphaeriales</taxon>
        <taxon>Sporocadaceae</taxon>
        <taxon>Seiridium</taxon>
    </lineage>
</organism>
<comment type="caution">
    <text evidence="2">The sequence shown here is derived from an EMBL/GenBank/DDBJ whole genome shotgun (WGS) entry which is preliminary data.</text>
</comment>
<dbReference type="CDD" id="cd13426">
    <property type="entry name" value="Peptidase_G1"/>
    <property type="match status" value="1"/>
</dbReference>
<dbReference type="InterPro" id="IPR038656">
    <property type="entry name" value="Peptidase_G1_sf"/>
</dbReference>
<dbReference type="Proteomes" id="UP001408356">
    <property type="component" value="Unassembled WGS sequence"/>
</dbReference>
<accession>A0ABR2UIT1</accession>
<feature type="chain" id="PRO_5046027399" evidence="1">
    <location>
        <begin position="18"/>
        <end position="263"/>
    </location>
</feature>
<dbReference type="InterPro" id="IPR000250">
    <property type="entry name" value="Peptidase_G1"/>
</dbReference>